<keyword evidence="6" id="KW-1133">Transmembrane helix</keyword>
<organism evidence="9">
    <name type="scientific">human gut metagenome</name>
    <dbReference type="NCBI Taxonomy" id="408170"/>
    <lineage>
        <taxon>unclassified sequences</taxon>
        <taxon>metagenomes</taxon>
        <taxon>organismal metagenomes</taxon>
    </lineage>
</organism>
<keyword evidence="5" id="KW-0448">Lipopolysaccharide biosynthesis</keyword>
<protein>
    <submittedName>
        <fullName evidence="9">Glycosyl transferase, group 2 family protein</fullName>
    </submittedName>
</protein>
<dbReference type="CDD" id="cd04187">
    <property type="entry name" value="DPM1_like_bac"/>
    <property type="match status" value="1"/>
</dbReference>
<dbReference type="EMBL" id="AJWZ01005668">
    <property type="protein sequence ID" value="EKC61946.1"/>
    <property type="molecule type" value="Genomic_DNA"/>
</dbReference>
<keyword evidence="2" id="KW-0328">Glycosyltransferase</keyword>
<evidence type="ECO:0000256" key="1">
    <source>
        <dbReference type="ARBA" id="ARBA00022475"/>
    </source>
</evidence>
<evidence type="ECO:0000256" key="6">
    <source>
        <dbReference type="ARBA" id="ARBA00022989"/>
    </source>
</evidence>
<dbReference type="Gene3D" id="3.90.550.10">
    <property type="entry name" value="Spore Coat Polysaccharide Biosynthesis Protein SpsA, Chain A"/>
    <property type="match status" value="1"/>
</dbReference>
<gene>
    <name evidence="9" type="ORF">OBE_08227</name>
</gene>
<evidence type="ECO:0000259" key="8">
    <source>
        <dbReference type="Pfam" id="PF00535"/>
    </source>
</evidence>
<dbReference type="InterPro" id="IPR001173">
    <property type="entry name" value="Glyco_trans_2-like"/>
</dbReference>
<dbReference type="AlphaFoldDB" id="K1TRE6"/>
<keyword evidence="3 9" id="KW-0808">Transferase</keyword>
<evidence type="ECO:0000313" key="9">
    <source>
        <dbReference type="EMBL" id="EKC61946.1"/>
    </source>
</evidence>
<evidence type="ECO:0000256" key="7">
    <source>
        <dbReference type="ARBA" id="ARBA00023136"/>
    </source>
</evidence>
<dbReference type="PANTHER" id="PTHR48090">
    <property type="entry name" value="UNDECAPRENYL-PHOSPHATE 4-DEOXY-4-FORMAMIDO-L-ARABINOSE TRANSFERASE-RELATED"/>
    <property type="match status" value="1"/>
</dbReference>
<dbReference type="InterPro" id="IPR029044">
    <property type="entry name" value="Nucleotide-diphossugar_trans"/>
</dbReference>
<feature type="domain" description="Glycosyltransferase 2-like" evidence="8">
    <location>
        <begin position="5"/>
        <end position="133"/>
    </location>
</feature>
<dbReference type="PANTHER" id="PTHR48090:SF3">
    <property type="entry name" value="UNDECAPRENYL-PHOSPHATE 4-DEOXY-4-FORMAMIDO-L-ARABINOSE TRANSFERASE"/>
    <property type="match status" value="1"/>
</dbReference>
<evidence type="ECO:0000256" key="3">
    <source>
        <dbReference type="ARBA" id="ARBA00022679"/>
    </source>
</evidence>
<comment type="caution">
    <text evidence="9">The sequence shown here is derived from an EMBL/GenBank/DDBJ whole genome shotgun (WGS) entry which is preliminary data.</text>
</comment>
<keyword evidence="1" id="KW-1003">Cell membrane</keyword>
<evidence type="ECO:0000256" key="5">
    <source>
        <dbReference type="ARBA" id="ARBA00022985"/>
    </source>
</evidence>
<evidence type="ECO:0000256" key="4">
    <source>
        <dbReference type="ARBA" id="ARBA00022692"/>
    </source>
</evidence>
<proteinExistence type="predicted"/>
<accession>K1TRE6</accession>
<feature type="non-terminal residue" evidence="9">
    <location>
        <position position="149"/>
    </location>
</feature>
<dbReference type="Pfam" id="PF00535">
    <property type="entry name" value="Glycos_transf_2"/>
    <property type="match status" value="1"/>
</dbReference>
<sequence length="149" mass="16622">MSLLSIVLPAYNEEQNIANTAKVLGELLEQHGIDYELVFISDGSKDGTFERIKEESARNPRVRGAEFSRNFGKEAGIFAGLELTTGDAVIVMDCDLQHPPEVIPQMWEKWQQGAEIVEGIKADRGKESLGYKLSAGLFYKIMSKLIKMD</sequence>
<dbReference type="GO" id="GO:0005886">
    <property type="term" value="C:plasma membrane"/>
    <property type="evidence" value="ECO:0007669"/>
    <property type="project" value="TreeGrafter"/>
</dbReference>
<reference evidence="9" key="1">
    <citation type="journal article" date="2013" name="Environ. Microbiol.">
        <title>Microbiota from the distal guts of lean and obese adolescents exhibit partial functional redundancy besides clear differences in community structure.</title>
        <authorList>
            <person name="Ferrer M."/>
            <person name="Ruiz A."/>
            <person name="Lanza F."/>
            <person name="Haange S.B."/>
            <person name="Oberbach A."/>
            <person name="Till H."/>
            <person name="Bargiela R."/>
            <person name="Campoy C."/>
            <person name="Segura M.T."/>
            <person name="Richter M."/>
            <person name="von Bergen M."/>
            <person name="Seifert J."/>
            <person name="Suarez A."/>
        </authorList>
    </citation>
    <scope>NUCLEOTIDE SEQUENCE</scope>
</reference>
<evidence type="ECO:0000256" key="2">
    <source>
        <dbReference type="ARBA" id="ARBA00022676"/>
    </source>
</evidence>
<name>K1TRE6_9ZZZZ</name>
<dbReference type="GO" id="GO:0009103">
    <property type="term" value="P:lipopolysaccharide biosynthetic process"/>
    <property type="evidence" value="ECO:0007669"/>
    <property type="project" value="UniProtKB-KW"/>
</dbReference>
<keyword evidence="4" id="KW-0812">Transmembrane</keyword>
<dbReference type="SUPFAM" id="SSF53448">
    <property type="entry name" value="Nucleotide-diphospho-sugar transferases"/>
    <property type="match status" value="1"/>
</dbReference>
<dbReference type="InterPro" id="IPR050256">
    <property type="entry name" value="Glycosyltransferase_2"/>
</dbReference>
<dbReference type="GO" id="GO:0016757">
    <property type="term" value="F:glycosyltransferase activity"/>
    <property type="evidence" value="ECO:0007669"/>
    <property type="project" value="UniProtKB-KW"/>
</dbReference>
<keyword evidence="7" id="KW-0472">Membrane</keyword>